<dbReference type="Proteomes" id="UP000655751">
    <property type="component" value="Unassembled WGS sequence"/>
</dbReference>
<proteinExistence type="predicted"/>
<comment type="caution">
    <text evidence="2">The sequence shown here is derived from an EMBL/GenBank/DDBJ whole genome shotgun (WGS) entry which is preliminary data.</text>
</comment>
<sequence>MDNPTEPVESTATSRSGTISVRTTEQGLPLGISIDPAELHRDPEGLAAEVLRLCGQAANRAGLARRRQMEEAGVAPDMIALMNLPTPELVARAELADEEEYDVEPQSWLRAE</sequence>
<organism evidence="2 3">
    <name type="scientific">Nocardia bovistercoris</name>
    <dbReference type="NCBI Taxonomy" id="2785916"/>
    <lineage>
        <taxon>Bacteria</taxon>
        <taxon>Bacillati</taxon>
        <taxon>Actinomycetota</taxon>
        <taxon>Actinomycetes</taxon>
        <taxon>Mycobacteriales</taxon>
        <taxon>Nocardiaceae</taxon>
        <taxon>Nocardia</taxon>
    </lineage>
</organism>
<gene>
    <name evidence="2" type="ORF">IT779_15025</name>
</gene>
<accession>A0A931N374</accession>
<protein>
    <recommendedName>
        <fullName evidence="4">YbaB/EbfC family DNA-binding protein</fullName>
    </recommendedName>
</protein>
<evidence type="ECO:0000256" key="1">
    <source>
        <dbReference type="SAM" id="MobiDB-lite"/>
    </source>
</evidence>
<name>A0A931N374_9NOCA</name>
<evidence type="ECO:0000313" key="2">
    <source>
        <dbReference type="EMBL" id="MBH0777589.1"/>
    </source>
</evidence>
<feature type="region of interest" description="Disordered" evidence="1">
    <location>
        <begin position="1"/>
        <end position="24"/>
    </location>
</feature>
<feature type="compositionally biased region" description="Polar residues" evidence="1">
    <location>
        <begin position="8"/>
        <end position="24"/>
    </location>
</feature>
<dbReference type="AlphaFoldDB" id="A0A931N374"/>
<dbReference type="RefSeq" id="WP_196149916.1">
    <property type="nucleotide sequence ID" value="NZ_JADMLG010000005.1"/>
</dbReference>
<dbReference type="EMBL" id="JADMLG010000005">
    <property type="protein sequence ID" value="MBH0777589.1"/>
    <property type="molecule type" value="Genomic_DNA"/>
</dbReference>
<reference evidence="2" key="1">
    <citation type="submission" date="2020-11" db="EMBL/GenBank/DDBJ databases">
        <title>Nocardia NEAU-351.nov., a novel actinomycete isolated from the cow dung.</title>
        <authorList>
            <person name="Zhang X."/>
        </authorList>
    </citation>
    <scope>NUCLEOTIDE SEQUENCE</scope>
    <source>
        <strain evidence="2">NEAU-351</strain>
    </source>
</reference>
<evidence type="ECO:0008006" key="4">
    <source>
        <dbReference type="Google" id="ProtNLM"/>
    </source>
</evidence>
<keyword evidence="3" id="KW-1185">Reference proteome</keyword>
<evidence type="ECO:0000313" key="3">
    <source>
        <dbReference type="Proteomes" id="UP000655751"/>
    </source>
</evidence>
<dbReference type="Gene3D" id="3.30.1310.10">
    <property type="entry name" value="Nucleoid-associated protein YbaB-like domain"/>
    <property type="match status" value="1"/>
</dbReference>
<dbReference type="InterPro" id="IPR036894">
    <property type="entry name" value="YbaB-like_sf"/>
</dbReference>